<name>A0AAD5UAM9_9FUNG</name>
<accession>A0AAD5UAM9</accession>
<dbReference type="AlphaFoldDB" id="A0AAD5UAM9"/>
<evidence type="ECO:0000313" key="2">
    <source>
        <dbReference type="Proteomes" id="UP001211065"/>
    </source>
</evidence>
<gene>
    <name evidence="1" type="ORF">HK099_002159</name>
</gene>
<proteinExistence type="predicted"/>
<dbReference type="Proteomes" id="UP001211065">
    <property type="component" value="Unassembled WGS sequence"/>
</dbReference>
<comment type="caution">
    <text evidence="1">The sequence shown here is derived from an EMBL/GenBank/DDBJ whole genome shotgun (WGS) entry which is preliminary data.</text>
</comment>
<evidence type="ECO:0000313" key="1">
    <source>
        <dbReference type="EMBL" id="KAJ3227408.1"/>
    </source>
</evidence>
<keyword evidence="2" id="KW-1185">Reference proteome</keyword>
<organism evidence="1 2">
    <name type="scientific">Clydaea vesicula</name>
    <dbReference type="NCBI Taxonomy" id="447962"/>
    <lineage>
        <taxon>Eukaryota</taxon>
        <taxon>Fungi</taxon>
        <taxon>Fungi incertae sedis</taxon>
        <taxon>Chytridiomycota</taxon>
        <taxon>Chytridiomycota incertae sedis</taxon>
        <taxon>Chytridiomycetes</taxon>
        <taxon>Lobulomycetales</taxon>
        <taxon>Lobulomycetaceae</taxon>
        <taxon>Clydaea</taxon>
    </lineage>
</organism>
<reference evidence="1" key="1">
    <citation type="submission" date="2020-05" db="EMBL/GenBank/DDBJ databases">
        <title>Phylogenomic resolution of chytrid fungi.</title>
        <authorList>
            <person name="Stajich J.E."/>
            <person name="Amses K."/>
            <person name="Simmons R."/>
            <person name="Seto K."/>
            <person name="Myers J."/>
            <person name="Bonds A."/>
            <person name="Quandt C.A."/>
            <person name="Barry K."/>
            <person name="Liu P."/>
            <person name="Grigoriev I."/>
            <person name="Longcore J.E."/>
            <person name="James T.Y."/>
        </authorList>
    </citation>
    <scope>NUCLEOTIDE SEQUENCE</scope>
    <source>
        <strain evidence="1">JEL0476</strain>
    </source>
</reference>
<sequence length="111" mass="12744">MIQREGYEFVVKLSRVNNAIARLYLVNQNKVQVDVPANISLRNLDDNTAQNHFQNSFFIAWVNSYALFDSVNNTELVRLTNKKQHAISGQKITEHRTYVNGVLIPAKKEDP</sequence>
<protein>
    <submittedName>
        <fullName evidence="1">Uncharacterized protein</fullName>
    </submittedName>
</protein>
<dbReference type="EMBL" id="JADGJW010000017">
    <property type="protein sequence ID" value="KAJ3227408.1"/>
    <property type="molecule type" value="Genomic_DNA"/>
</dbReference>